<protein>
    <submittedName>
        <fullName evidence="2">Uncharacterized protein</fullName>
    </submittedName>
</protein>
<gene>
    <name evidence="2" type="ORF">HNQ60_003642</name>
</gene>
<organism evidence="2 3">
    <name type="scientific">Povalibacter uvarum</name>
    <dbReference type="NCBI Taxonomy" id="732238"/>
    <lineage>
        <taxon>Bacteria</taxon>
        <taxon>Pseudomonadati</taxon>
        <taxon>Pseudomonadota</taxon>
        <taxon>Gammaproteobacteria</taxon>
        <taxon>Steroidobacterales</taxon>
        <taxon>Steroidobacteraceae</taxon>
        <taxon>Povalibacter</taxon>
    </lineage>
</organism>
<keyword evidence="1" id="KW-1133">Transmembrane helix</keyword>
<dbReference type="Proteomes" id="UP000588068">
    <property type="component" value="Unassembled WGS sequence"/>
</dbReference>
<feature type="transmembrane region" description="Helical" evidence="1">
    <location>
        <begin position="16"/>
        <end position="35"/>
    </location>
</feature>
<evidence type="ECO:0000313" key="3">
    <source>
        <dbReference type="Proteomes" id="UP000588068"/>
    </source>
</evidence>
<keyword evidence="1" id="KW-0472">Membrane</keyword>
<reference evidence="2 3" key="1">
    <citation type="submission" date="2020-08" db="EMBL/GenBank/DDBJ databases">
        <title>Genomic Encyclopedia of Type Strains, Phase IV (KMG-IV): sequencing the most valuable type-strain genomes for metagenomic binning, comparative biology and taxonomic classification.</title>
        <authorList>
            <person name="Goeker M."/>
        </authorList>
    </citation>
    <scope>NUCLEOTIDE SEQUENCE [LARGE SCALE GENOMIC DNA]</scope>
    <source>
        <strain evidence="2 3">DSM 26723</strain>
    </source>
</reference>
<sequence length="76" mass="8357">MKTQGRDSPETRRTRTFLAAIGGVLVAIALWFGAADPGRDYAVSICALLGGAFIWAARFAPDRWVKRCETLLTERS</sequence>
<dbReference type="EMBL" id="JACHHZ010000004">
    <property type="protein sequence ID" value="MBB6094755.1"/>
    <property type="molecule type" value="Genomic_DNA"/>
</dbReference>
<accession>A0A841HSA0</accession>
<keyword evidence="1" id="KW-0812">Transmembrane</keyword>
<evidence type="ECO:0000313" key="2">
    <source>
        <dbReference type="EMBL" id="MBB6094755.1"/>
    </source>
</evidence>
<comment type="caution">
    <text evidence="2">The sequence shown here is derived from an EMBL/GenBank/DDBJ whole genome shotgun (WGS) entry which is preliminary data.</text>
</comment>
<dbReference type="RefSeq" id="WP_184334157.1">
    <property type="nucleotide sequence ID" value="NZ_JACHHZ010000004.1"/>
</dbReference>
<keyword evidence="3" id="KW-1185">Reference proteome</keyword>
<proteinExistence type="predicted"/>
<feature type="transmembrane region" description="Helical" evidence="1">
    <location>
        <begin position="41"/>
        <end position="60"/>
    </location>
</feature>
<evidence type="ECO:0000256" key="1">
    <source>
        <dbReference type="SAM" id="Phobius"/>
    </source>
</evidence>
<dbReference type="AlphaFoldDB" id="A0A841HSA0"/>
<name>A0A841HSA0_9GAMM</name>